<dbReference type="EMBL" id="DS989844">
    <property type="protein sequence ID" value="EDX77203.1"/>
    <property type="molecule type" value="Genomic_DNA"/>
</dbReference>
<keyword evidence="7 8" id="KW-0472">Membrane</keyword>
<dbReference type="HOGENOM" id="CLU_037292_0_0_3"/>
<keyword evidence="2" id="KW-1003">Cell membrane</keyword>
<dbReference type="PANTHER" id="PTHR33908">
    <property type="entry name" value="MANNOSYLTRANSFERASE YKCB-RELATED"/>
    <property type="match status" value="1"/>
</dbReference>
<dbReference type="Pfam" id="PF13231">
    <property type="entry name" value="PMT_2"/>
    <property type="match status" value="1"/>
</dbReference>
<dbReference type="Proteomes" id="UP000003835">
    <property type="component" value="Unassembled WGS sequence"/>
</dbReference>
<gene>
    <name evidence="10" type="ORF">MC7420_340</name>
</gene>
<keyword evidence="4" id="KW-0808">Transferase</keyword>
<feature type="domain" description="Glycosyltransferase RgtA/B/C/D-like" evidence="9">
    <location>
        <begin position="77"/>
        <end position="235"/>
    </location>
</feature>
<evidence type="ECO:0000256" key="5">
    <source>
        <dbReference type="ARBA" id="ARBA00022692"/>
    </source>
</evidence>
<feature type="transmembrane region" description="Helical" evidence="8">
    <location>
        <begin position="318"/>
        <end position="335"/>
    </location>
</feature>
<keyword evidence="3" id="KW-0328">Glycosyltransferase</keyword>
<keyword evidence="11" id="KW-1185">Reference proteome</keyword>
<evidence type="ECO:0000256" key="3">
    <source>
        <dbReference type="ARBA" id="ARBA00022676"/>
    </source>
</evidence>
<sequence>MGIIIRFTNLDLKVYWVDEVINTKYSFGYTEKELGEQVKAWNGRVISNQELQKFQSLNPEKNSIDVIKALAIEEPQSPPLYYLLLRWWTQVFGDSVAIRRSLSACISLLAFPCVYWLCQELFQSSLTGWLAISLVAVSPFHLLYAQEVRYYAAWTVVILFASATFLWAIRRNKIFHWGTYAATLSLGLYTYPLTGLLAIGHGCYVFIINKFRLNKTVINFILAFLAAILTFAPWAFFLFTNSHKISDWRQSKIPLLGLIKAWVINLQIIFWDFHKNSLWEFPFEQPIGIVIYYLLTLLTSILLGYTIYFICRYTPTKIWLFIVIMILLPWLPLIIPDLIKGGIRSTVPRYLIPSYLGIQLSVAYLFTRKISSVSANYKIWQRRLWLFIVCLVFSMGVVSSLTISQSKIWWNKGKNNDNYPIAKIINRSTSPLIIDKLTEDDGRSIMSLSYLLEPKVKLQLVYDESNIPKVAQGFSDMFLVNPSDELKEKLEKEQNFNIELVYQGKRRSLCKLKKAQ</sequence>
<evidence type="ECO:0000313" key="11">
    <source>
        <dbReference type="Proteomes" id="UP000003835"/>
    </source>
</evidence>
<name>B4VKX4_9CYAN</name>
<keyword evidence="5 8" id="KW-0812">Transmembrane</keyword>
<feature type="transmembrane region" description="Helical" evidence="8">
    <location>
        <begin position="220"/>
        <end position="241"/>
    </location>
</feature>
<evidence type="ECO:0000256" key="1">
    <source>
        <dbReference type="ARBA" id="ARBA00004651"/>
    </source>
</evidence>
<feature type="transmembrane region" description="Helical" evidence="8">
    <location>
        <begin position="291"/>
        <end position="311"/>
    </location>
</feature>
<feature type="transmembrane region" description="Helical" evidence="8">
    <location>
        <begin position="386"/>
        <end position="410"/>
    </location>
</feature>
<evidence type="ECO:0000256" key="8">
    <source>
        <dbReference type="SAM" id="Phobius"/>
    </source>
</evidence>
<dbReference type="PANTHER" id="PTHR33908:SF11">
    <property type="entry name" value="MEMBRANE PROTEIN"/>
    <property type="match status" value="1"/>
</dbReference>
<feature type="transmembrane region" description="Helical" evidence="8">
    <location>
        <begin position="125"/>
        <end position="144"/>
    </location>
</feature>
<evidence type="ECO:0000256" key="7">
    <source>
        <dbReference type="ARBA" id="ARBA00023136"/>
    </source>
</evidence>
<feature type="transmembrane region" description="Helical" evidence="8">
    <location>
        <begin position="181"/>
        <end position="208"/>
    </location>
</feature>
<dbReference type="InterPro" id="IPR038731">
    <property type="entry name" value="RgtA/B/C-like"/>
</dbReference>
<organism evidence="10 11">
    <name type="scientific">Coleofasciculus chthonoplastes PCC 7420</name>
    <dbReference type="NCBI Taxonomy" id="118168"/>
    <lineage>
        <taxon>Bacteria</taxon>
        <taxon>Bacillati</taxon>
        <taxon>Cyanobacteriota</taxon>
        <taxon>Cyanophyceae</taxon>
        <taxon>Coleofasciculales</taxon>
        <taxon>Coleofasciculaceae</taxon>
        <taxon>Coleofasciculus</taxon>
    </lineage>
</organism>
<comment type="subcellular location">
    <subcellularLocation>
        <location evidence="1">Cell membrane</location>
        <topology evidence="1">Multi-pass membrane protein</topology>
    </subcellularLocation>
</comment>
<dbReference type="AlphaFoldDB" id="B4VKX4"/>
<dbReference type="GO" id="GO:0005886">
    <property type="term" value="C:plasma membrane"/>
    <property type="evidence" value="ECO:0007669"/>
    <property type="project" value="UniProtKB-SubCell"/>
</dbReference>
<evidence type="ECO:0000313" key="10">
    <source>
        <dbReference type="EMBL" id="EDX77203.1"/>
    </source>
</evidence>
<feature type="transmembrane region" description="Helical" evidence="8">
    <location>
        <begin position="97"/>
        <end position="118"/>
    </location>
</feature>
<evidence type="ECO:0000256" key="6">
    <source>
        <dbReference type="ARBA" id="ARBA00022989"/>
    </source>
</evidence>
<dbReference type="STRING" id="118168.MC7420_340"/>
<accession>B4VKX4</accession>
<dbReference type="GO" id="GO:0009103">
    <property type="term" value="P:lipopolysaccharide biosynthetic process"/>
    <property type="evidence" value="ECO:0007669"/>
    <property type="project" value="UniProtKB-ARBA"/>
</dbReference>
<proteinExistence type="predicted"/>
<dbReference type="GO" id="GO:0016763">
    <property type="term" value="F:pentosyltransferase activity"/>
    <property type="evidence" value="ECO:0007669"/>
    <property type="project" value="TreeGrafter"/>
</dbReference>
<evidence type="ECO:0000256" key="2">
    <source>
        <dbReference type="ARBA" id="ARBA00022475"/>
    </source>
</evidence>
<dbReference type="eggNOG" id="COG5305">
    <property type="taxonomic scope" value="Bacteria"/>
</dbReference>
<feature type="transmembrane region" description="Helical" evidence="8">
    <location>
        <begin position="150"/>
        <end position="169"/>
    </location>
</feature>
<evidence type="ECO:0000259" key="9">
    <source>
        <dbReference type="Pfam" id="PF13231"/>
    </source>
</evidence>
<evidence type="ECO:0000256" key="4">
    <source>
        <dbReference type="ARBA" id="ARBA00022679"/>
    </source>
</evidence>
<dbReference type="InterPro" id="IPR050297">
    <property type="entry name" value="LipidA_mod_glycosyltrf_83"/>
</dbReference>
<feature type="transmembrane region" description="Helical" evidence="8">
    <location>
        <begin position="347"/>
        <end position="366"/>
    </location>
</feature>
<reference evidence="10 11" key="1">
    <citation type="submission" date="2008-07" db="EMBL/GenBank/DDBJ databases">
        <authorList>
            <person name="Tandeau de Marsac N."/>
            <person name="Ferriera S."/>
            <person name="Johnson J."/>
            <person name="Kravitz S."/>
            <person name="Beeson K."/>
            <person name="Sutton G."/>
            <person name="Rogers Y.-H."/>
            <person name="Friedman R."/>
            <person name="Frazier M."/>
            <person name="Venter J.C."/>
        </authorList>
    </citation>
    <scope>NUCLEOTIDE SEQUENCE [LARGE SCALE GENOMIC DNA]</scope>
    <source>
        <strain evidence="10 11">PCC 7420</strain>
    </source>
</reference>
<feature type="transmembrane region" description="Helical" evidence="8">
    <location>
        <begin position="253"/>
        <end position="271"/>
    </location>
</feature>
<keyword evidence="6 8" id="KW-1133">Transmembrane helix</keyword>
<protein>
    <recommendedName>
        <fullName evidence="9">Glycosyltransferase RgtA/B/C/D-like domain-containing protein</fullName>
    </recommendedName>
</protein>